<keyword evidence="3" id="KW-0210">Decarboxylase</keyword>
<dbReference type="InterPro" id="IPR002433">
    <property type="entry name" value="Orn_de-COase"/>
</dbReference>
<dbReference type="GO" id="GO:0005737">
    <property type="term" value="C:cytoplasm"/>
    <property type="evidence" value="ECO:0007669"/>
    <property type="project" value="TreeGrafter"/>
</dbReference>
<evidence type="ECO:0000313" key="11">
    <source>
        <dbReference type="EMBL" id="KAJ5184507.1"/>
    </source>
</evidence>
<dbReference type="Pfam" id="PF00278">
    <property type="entry name" value="Orn_DAP_Arg_deC"/>
    <property type="match status" value="1"/>
</dbReference>
<dbReference type="Pfam" id="PF02784">
    <property type="entry name" value="Orn_Arg_deC_N"/>
    <property type="match status" value="2"/>
</dbReference>
<dbReference type="GO" id="GO:0004586">
    <property type="term" value="F:ornithine decarboxylase activity"/>
    <property type="evidence" value="ECO:0007669"/>
    <property type="project" value="TreeGrafter"/>
</dbReference>
<gene>
    <name evidence="11" type="ORF">N7472_009347</name>
</gene>
<feature type="active site" description="Proton donor" evidence="6">
    <location>
        <position position="370"/>
    </location>
</feature>
<proteinExistence type="inferred from homology"/>
<dbReference type="PRINTS" id="PR01182">
    <property type="entry name" value="ORNDCRBXLASE"/>
</dbReference>
<dbReference type="AlphaFoldDB" id="A0A9W9M1V2"/>
<feature type="domain" description="Orn/DAP/Arg decarboxylase 2 N-terminal" evidence="10">
    <location>
        <begin position="43"/>
        <end position="196"/>
    </location>
</feature>
<dbReference type="Gene3D" id="3.20.20.10">
    <property type="entry name" value="Alanine racemase"/>
    <property type="match status" value="1"/>
</dbReference>
<dbReference type="PANTHER" id="PTHR11482">
    <property type="entry name" value="ARGININE/DIAMINOPIMELATE/ORNITHINE DECARBOXYLASE"/>
    <property type="match status" value="1"/>
</dbReference>
<dbReference type="EMBL" id="JAPQKP010000006">
    <property type="protein sequence ID" value="KAJ5184507.1"/>
    <property type="molecule type" value="Genomic_DNA"/>
</dbReference>
<feature type="domain" description="Orn/DAP/Arg decarboxylase 2 N-terminal" evidence="10">
    <location>
        <begin position="220"/>
        <end position="293"/>
    </location>
</feature>
<dbReference type="FunFam" id="3.20.20.10:FF:000008">
    <property type="entry name" value="Ornithine decarboxylase"/>
    <property type="match status" value="1"/>
</dbReference>
<feature type="domain" description="Orn/DAP/Arg decarboxylase 2 C-terminal" evidence="9">
    <location>
        <begin position="295"/>
        <end position="398"/>
    </location>
</feature>
<evidence type="ECO:0000256" key="5">
    <source>
        <dbReference type="ARBA" id="ARBA00023239"/>
    </source>
</evidence>
<dbReference type="PROSITE" id="PS00879">
    <property type="entry name" value="ODR_DC_2_2"/>
    <property type="match status" value="1"/>
</dbReference>
<dbReference type="InterPro" id="IPR022657">
    <property type="entry name" value="De-COase2_CS"/>
</dbReference>
<feature type="modified residue" description="N6-(pyridoxal phosphate)lysine" evidence="6">
    <location>
        <position position="66"/>
    </location>
</feature>
<dbReference type="InterPro" id="IPR022643">
    <property type="entry name" value="De-COase2_C"/>
</dbReference>
<sequence>MGSYGPSIEEQLIDDAIHARLHFFSKTPCGRENDVPFFVADTKKIVQQHQRWRNALPNIHPFYAVKCNPDPKLLQLLADMDVNFDCASLAEIEQVLDMGIDPSRIIFAHPCKAPSALDIAARRGVRWTTFDNSDELDKILKISPGLELLLRIYVQDHTAKVALGEKFGAPIEIARTLLEYARELGLKIVGVSFHIGMVLFPCIVVSSFWLQFNKRMVPRSGASDPNAFVTAVQHAKCVFDDAKSLGFDMQILDIGGGFEDTNFETMAYSLREEIARQFTSPVTLIAEPGRFYASGFYTMVCQVIARRTQKDTTTKQPDMLYLNDGLYGCFSMKWSEDKIFVPTLVELRGTSTPAPREWKPHRYSIWGPTCDSIDCISKEVVMDQEMMIGDWLRFQDMGAYTISAASRFNGFPNSYEIIYLG</sequence>
<evidence type="ECO:0000256" key="1">
    <source>
        <dbReference type="ARBA" id="ARBA00001933"/>
    </source>
</evidence>
<comment type="caution">
    <text evidence="11">The sequence shown here is derived from an EMBL/GenBank/DDBJ whole genome shotgun (WGS) entry which is preliminary data.</text>
</comment>
<dbReference type="OrthoDB" id="5034579at2759"/>
<evidence type="ECO:0000256" key="4">
    <source>
        <dbReference type="ARBA" id="ARBA00022898"/>
    </source>
</evidence>
<organism evidence="11 12">
    <name type="scientific">Penicillium cf. griseofulvum</name>
    <dbReference type="NCBI Taxonomy" id="2972120"/>
    <lineage>
        <taxon>Eukaryota</taxon>
        <taxon>Fungi</taxon>
        <taxon>Dikarya</taxon>
        <taxon>Ascomycota</taxon>
        <taxon>Pezizomycotina</taxon>
        <taxon>Eurotiomycetes</taxon>
        <taxon>Eurotiomycetidae</taxon>
        <taxon>Eurotiales</taxon>
        <taxon>Aspergillaceae</taxon>
        <taxon>Penicillium</taxon>
    </lineage>
</organism>
<dbReference type="SUPFAM" id="SSF51419">
    <property type="entry name" value="PLP-binding barrel"/>
    <property type="match status" value="1"/>
</dbReference>
<dbReference type="SUPFAM" id="SSF50621">
    <property type="entry name" value="Alanine racemase C-terminal domain-like"/>
    <property type="match status" value="1"/>
</dbReference>
<evidence type="ECO:0000259" key="10">
    <source>
        <dbReference type="Pfam" id="PF02784"/>
    </source>
</evidence>
<feature type="transmembrane region" description="Helical" evidence="8">
    <location>
        <begin position="188"/>
        <end position="210"/>
    </location>
</feature>
<dbReference type="CDD" id="cd00622">
    <property type="entry name" value="PLPDE_III_ODC"/>
    <property type="match status" value="1"/>
</dbReference>
<evidence type="ECO:0000313" key="12">
    <source>
        <dbReference type="Proteomes" id="UP001150879"/>
    </source>
</evidence>
<keyword evidence="8" id="KW-0472">Membrane</keyword>
<reference evidence="11" key="1">
    <citation type="submission" date="2022-11" db="EMBL/GenBank/DDBJ databases">
        <authorList>
            <person name="Petersen C."/>
        </authorList>
    </citation>
    <scope>NUCLEOTIDE SEQUENCE</scope>
    <source>
        <strain evidence="11">IBT 16849</strain>
    </source>
</reference>
<keyword evidence="8" id="KW-0812">Transmembrane</keyword>
<dbReference type="PANTHER" id="PTHR11482:SF6">
    <property type="entry name" value="ORNITHINE DECARBOXYLASE 1-RELATED"/>
    <property type="match status" value="1"/>
</dbReference>
<dbReference type="GO" id="GO:0033387">
    <property type="term" value="P:putrescine biosynthetic process from arginine, via ornithine"/>
    <property type="evidence" value="ECO:0007669"/>
    <property type="project" value="TreeGrafter"/>
</dbReference>
<dbReference type="PRINTS" id="PR01179">
    <property type="entry name" value="ODADCRBXLASE"/>
</dbReference>
<keyword evidence="4 6" id="KW-0663">Pyridoxal phosphate</keyword>
<keyword evidence="5" id="KW-0456">Lyase</keyword>
<evidence type="ECO:0000259" key="9">
    <source>
        <dbReference type="Pfam" id="PF00278"/>
    </source>
</evidence>
<dbReference type="InterPro" id="IPR022644">
    <property type="entry name" value="De-COase2_N"/>
</dbReference>
<evidence type="ECO:0000256" key="6">
    <source>
        <dbReference type="PIRSR" id="PIRSR600183-50"/>
    </source>
</evidence>
<evidence type="ECO:0000256" key="7">
    <source>
        <dbReference type="RuleBase" id="RU003737"/>
    </source>
</evidence>
<dbReference type="Proteomes" id="UP001150879">
    <property type="component" value="Unassembled WGS sequence"/>
</dbReference>
<comment type="cofactor">
    <cofactor evidence="1 6">
        <name>pyridoxal 5'-phosphate</name>
        <dbReference type="ChEBI" id="CHEBI:597326"/>
    </cofactor>
</comment>
<accession>A0A9W9M1V2</accession>
<dbReference type="InterPro" id="IPR009006">
    <property type="entry name" value="Ala_racemase/Decarboxylase_C"/>
</dbReference>
<keyword evidence="8" id="KW-1133">Transmembrane helix</keyword>
<dbReference type="InterPro" id="IPR029066">
    <property type="entry name" value="PLP-binding_barrel"/>
</dbReference>
<comment type="similarity">
    <text evidence="2 7">Belongs to the Orn/Lys/Arg decarboxylase class-II family.</text>
</comment>
<evidence type="ECO:0000256" key="2">
    <source>
        <dbReference type="ARBA" id="ARBA00008872"/>
    </source>
</evidence>
<protein>
    <submittedName>
        <fullName evidence="11">Mitochondrial 2-oxoadipate and 2-oxoglutarate transporter</fullName>
    </submittedName>
</protein>
<evidence type="ECO:0000256" key="3">
    <source>
        <dbReference type="ARBA" id="ARBA00022793"/>
    </source>
</evidence>
<dbReference type="Gene3D" id="2.40.37.10">
    <property type="entry name" value="Lyase, Ornithine Decarboxylase, Chain A, domain 1"/>
    <property type="match status" value="1"/>
</dbReference>
<keyword evidence="12" id="KW-1185">Reference proteome</keyword>
<evidence type="ECO:0000256" key="8">
    <source>
        <dbReference type="SAM" id="Phobius"/>
    </source>
</evidence>
<dbReference type="InterPro" id="IPR000183">
    <property type="entry name" value="Orn/DAP/Arg_de-COase"/>
</dbReference>
<name>A0A9W9M1V2_9EURO</name>
<reference evidence="11" key="2">
    <citation type="journal article" date="2023" name="IMA Fungus">
        <title>Comparative genomic study of the Penicillium genus elucidates a diverse pangenome and 15 lateral gene transfer events.</title>
        <authorList>
            <person name="Petersen C."/>
            <person name="Sorensen T."/>
            <person name="Nielsen M.R."/>
            <person name="Sondergaard T.E."/>
            <person name="Sorensen J.L."/>
            <person name="Fitzpatrick D.A."/>
            <person name="Frisvad J.C."/>
            <person name="Nielsen K.L."/>
        </authorList>
    </citation>
    <scope>NUCLEOTIDE SEQUENCE</scope>
    <source>
        <strain evidence="11">IBT 16849</strain>
    </source>
</reference>